<dbReference type="PROSITE" id="PS50817">
    <property type="entry name" value="INTEIN_N_TER"/>
    <property type="match status" value="1"/>
</dbReference>
<proteinExistence type="predicted"/>
<keyword evidence="1" id="KW-0812">Transmembrane</keyword>
<dbReference type="InterPro" id="IPR036844">
    <property type="entry name" value="Hint_dom_sf"/>
</dbReference>
<sequence>MPSGKNWMYFIYINLAFIIYIIIIFYLSSIQDIKANWSLYRCNPLYMPLSENIEKDFTYCIQNVQTGIMGYLLQPITFVTSSLSSTMSNFMEEINMVRAMFNKIRTFISSIIQSVFGVFLNLVIEFQKITISIKDLMGKTIGIMVTMMYLMDGNIKTMNSMWNGPSGQMVRVLGKCFHPETKIKLKNGSIKMMKDIHLGDVLENNSVVEATMEIDNKINKVPLHVLKNAGVNNENIYVTGSHLIYNRSTNQFTCVNNYYVSELANNIETDWFCCLITSDHKIQIGNEIFWDWEDHYVKF</sequence>
<evidence type="ECO:0000256" key="1">
    <source>
        <dbReference type="SAM" id="Phobius"/>
    </source>
</evidence>
<keyword evidence="1" id="KW-0472">Membrane</keyword>
<accession>A0A6C0DH86</accession>
<dbReference type="SUPFAM" id="SSF51294">
    <property type="entry name" value="Hedgehog/intein (Hint) domain"/>
    <property type="match status" value="1"/>
</dbReference>
<organism evidence="2">
    <name type="scientific">viral metagenome</name>
    <dbReference type="NCBI Taxonomy" id="1070528"/>
    <lineage>
        <taxon>unclassified sequences</taxon>
        <taxon>metagenomes</taxon>
        <taxon>organismal metagenomes</taxon>
    </lineage>
</organism>
<dbReference type="AlphaFoldDB" id="A0A6C0DH86"/>
<name>A0A6C0DH86_9ZZZZ</name>
<protein>
    <recommendedName>
        <fullName evidence="3">Hedgehog/Intein (Hint) domain-containing protein</fullName>
    </recommendedName>
</protein>
<reference evidence="2" key="1">
    <citation type="journal article" date="2020" name="Nature">
        <title>Giant virus diversity and host interactions through global metagenomics.</title>
        <authorList>
            <person name="Schulz F."/>
            <person name="Roux S."/>
            <person name="Paez-Espino D."/>
            <person name="Jungbluth S."/>
            <person name="Walsh D.A."/>
            <person name="Denef V.J."/>
            <person name="McMahon K.D."/>
            <person name="Konstantinidis K.T."/>
            <person name="Eloe-Fadrosh E.A."/>
            <person name="Kyrpides N.C."/>
            <person name="Woyke T."/>
        </authorList>
    </citation>
    <scope>NUCLEOTIDE SEQUENCE</scope>
    <source>
        <strain evidence="2">GVMAG-M-3300023174-182</strain>
    </source>
</reference>
<evidence type="ECO:0008006" key="3">
    <source>
        <dbReference type="Google" id="ProtNLM"/>
    </source>
</evidence>
<dbReference type="InterPro" id="IPR006141">
    <property type="entry name" value="Intein_N"/>
</dbReference>
<dbReference type="EMBL" id="MN739620">
    <property type="protein sequence ID" value="QHT16316.1"/>
    <property type="molecule type" value="Genomic_DNA"/>
</dbReference>
<keyword evidence="1" id="KW-1133">Transmembrane helix</keyword>
<feature type="transmembrane region" description="Helical" evidence="1">
    <location>
        <begin position="6"/>
        <end position="27"/>
    </location>
</feature>
<dbReference type="GO" id="GO:0016539">
    <property type="term" value="P:intein-mediated protein splicing"/>
    <property type="evidence" value="ECO:0007669"/>
    <property type="project" value="InterPro"/>
</dbReference>
<feature type="transmembrane region" description="Helical" evidence="1">
    <location>
        <begin position="106"/>
        <end position="124"/>
    </location>
</feature>
<evidence type="ECO:0000313" key="2">
    <source>
        <dbReference type="EMBL" id="QHT16316.1"/>
    </source>
</evidence>